<evidence type="ECO:0000256" key="5">
    <source>
        <dbReference type="ARBA" id="ARBA00012792"/>
    </source>
</evidence>
<evidence type="ECO:0000313" key="17">
    <source>
        <dbReference type="Proteomes" id="UP000179524"/>
    </source>
</evidence>
<dbReference type="SUPFAM" id="SSF46548">
    <property type="entry name" value="alpha-helical ferredoxin"/>
    <property type="match status" value="1"/>
</dbReference>
<dbReference type="OrthoDB" id="9804391at2"/>
<dbReference type="GO" id="GO:0006099">
    <property type="term" value="P:tricarboxylic acid cycle"/>
    <property type="evidence" value="ECO:0007669"/>
    <property type="project" value="UniProtKB-KW"/>
</dbReference>
<keyword evidence="11" id="KW-0408">Iron</keyword>
<evidence type="ECO:0000256" key="7">
    <source>
        <dbReference type="ARBA" id="ARBA00022532"/>
    </source>
</evidence>
<dbReference type="Pfam" id="PF13183">
    <property type="entry name" value="Fer4_8"/>
    <property type="match status" value="1"/>
</dbReference>
<dbReference type="Pfam" id="PF13085">
    <property type="entry name" value="Fer2_3"/>
    <property type="match status" value="1"/>
</dbReference>
<name>A0A1S2LEE8_9BACI</name>
<dbReference type="PANTHER" id="PTHR11921:SF29">
    <property type="entry name" value="SUCCINATE DEHYDROGENASE [UBIQUINONE] IRON-SULFUR SUBUNIT, MITOCHONDRIAL"/>
    <property type="match status" value="1"/>
</dbReference>
<protein>
    <recommendedName>
        <fullName evidence="5">succinate dehydrogenase</fullName>
        <ecNumber evidence="5">1.3.5.1</ecNumber>
    </recommendedName>
</protein>
<evidence type="ECO:0000256" key="4">
    <source>
        <dbReference type="ARBA" id="ARBA00009433"/>
    </source>
</evidence>
<feature type="domain" description="4Fe-4S ferredoxin-type" evidence="15">
    <location>
        <begin position="193"/>
        <end position="224"/>
    </location>
</feature>
<proteinExistence type="inferred from homology"/>
<evidence type="ECO:0000256" key="12">
    <source>
        <dbReference type="ARBA" id="ARBA00023014"/>
    </source>
</evidence>
<dbReference type="GO" id="GO:0009055">
    <property type="term" value="F:electron transfer activity"/>
    <property type="evidence" value="ECO:0007669"/>
    <property type="project" value="InterPro"/>
</dbReference>
<keyword evidence="12" id="KW-0411">Iron-sulfur</keyword>
<dbReference type="InterPro" id="IPR012675">
    <property type="entry name" value="Beta-grasp_dom_sf"/>
</dbReference>
<dbReference type="CDD" id="cd00207">
    <property type="entry name" value="fer2"/>
    <property type="match status" value="1"/>
</dbReference>
<dbReference type="GO" id="GO:0051539">
    <property type="term" value="F:4 iron, 4 sulfur cluster binding"/>
    <property type="evidence" value="ECO:0007669"/>
    <property type="project" value="UniProtKB-KW"/>
</dbReference>
<keyword evidence="7" id="KW-0816">Tricarboxylic acid cycle</keyword>
<reference evidence="16 17" key="1">
    <citation type="submission" date="2016-10" db="EMBL/GenBank/DDBJ databases">
        <title>Draft genome sequences of four alkaliphilic bacteria belonging to the Anaerobacillus genus.</title>
        <authorList>
            <person name="Bassil N.M."/>
            <person name="Lloyd J.R."/>
        </authorList>
    </citation>
    <scope>NUCLEOTIDE SEQUENCE [LARGE SCALE GENOMIC DNA]</scope>
    <source>
        <strain evidence="16 17">DSM 18345</strain>
    </source>
</reference>
<dbReference type="PROSITE" id="PS51379">
    <property type="entry name" value="4FE4S_FER_2"/>
    <property type="match status" value="1"/>
</dbReference>
<dbReference type="AlphaFoldDB" id="A0A1S2LEE8"/>
<gene>
    <name evidence="16" type="ORF">BKP37_17095</name>
</gene>
<evidence type="ECO:0000256" key="14">
    <source>
        <dbReference type="ARBA" id="ARBA00034078"/>
    </source>
</evidence>
<evidence type="ECO:0000256" key="1">
    <source>
        <dbReference type="ARBA" id="ARBA00001927"/>
    </source>
</evidence>
<evidence type="ECO:0000256" key="11">
    <source>
        <dbReference type="ARBA" id="ARBA00023004"/>
    </source>
</evidence>
<dbReference type="GO" id="GO:0046872">
    <property type="term" value="F:metal ion binding"/>
    <property type="evidence" value="ECO:0007669"/>
    <property type="project" value="UniProtKB-KW"/>
</dbReference>
<dbReference type="InterPro" id="IPR050573">
    <property type="entry name" value="SDH/FRD_Iron-Sulfur"/>
</dbReference>
<comment type="cofactor">
    <cofactor evidence="1">
        <name>[3Fe-4S] cluster</name>
        <dbReference type="ChEBI" id="CHEBI:21137"/>
    </cofactor>
</comment>
<evidence type="ECO:0000256" key="10">
    <source>
        <dbReference type="ARBA" id="ARBA00023002"/>
    </source>
</evidence>
<dbReference type="Proteomes" id="UP000179524">
    <property type="component" value="Unassembled WGS sequence"/>
</dbReference>
<keyword evidence="17" id="KW-1185">Reference proteome</keyword>
<dbReference type="InterPro" id="IPR004489">
    <property type="entry name" value="Succ_DH/fum_Rdtase_Fe-S"/>
</dbReference>
<dbReference type="Gene3D" id="3.10.20.30">
    <property type="match status" value="1"/>
</dbReference>
<dbReference type="InterPro" id="IPR025192">
    <property type="entry name" value="Succ_DH/fum_Rdtase_N"/>
</dbReference>
<dbReference type="PANTHER" id="PTHR11921">
    <property type="entry name" value="SUCCINATE DEHYDROGENASE IRON-SULFUR PROTEIN"/>
    <property type="match status" value="1"/>
</dbReference>
<dbReference type="InterPro" id="IPR017900">
    <property type="entry name" value="4Fe4S_Fe_S_CS"/>
</dbReference>
<dbReference type="GO" id="GO:0051538">
    <property type="term" value="F:3 iron, 4 sulfur cluster binding"/>
    <property type="evidence" value="ECO:0007669"/>
    <property type="project" value="UniProtKB-KW"/>
</dbReference>
<dbReference type="NCBIfam" id="TIGR00384">
    <property type="entry name" value="dhsB"/>
    <property type="match status" value="1"/>
</dbReference>
<dbReference type="RefSeq" id="WP_071310836.1">
    <property type="nucleotide sequence ID" value="NZ_MLQR01000046.1"/>
</dbReference>
<keyword evidence="6" id="KW-0004">4Fe-4S</keyword>
<dbReference type="SUPFAM" id="SSF54292">
    <property type="entry name" value="2Fe-2S ferredoxin-like"/>
    <property type="match status" value="1"/>
</dbReference>
<sequence>MEKFIFRIHRYDGTTKWVQEYQFPYEKNKTVLWALTKIKDEMDPTLNFTSACRHAICGSCGVRINGTSYLGCKTPLDEIIETFETNVLTFEPLQNYEVIRDLVIDWKPKVEKLKLVKPWLIPSEDGSVEKGFKQSEAEFAKIASPTDCILCGVCTSECGQLNVNDGGYLDPFVLNKAYRFAVDSRDADPLQRIQPVLENELWKCIHCMQCVTNCPKGIPLTDQIAYLRKVSMKMGAKDNQGARHAYAFYDDVHKTGRLNEMMLPIKTDGMAKTIGKRVPMATRMILKGKINPLHMPKKVKGIEGIRKIYQYAQEVSK</sequence>
<dbReference type="GO" id="GO:0022904">
    <property type="term" value="P:respiratory electron transport chain"/>
    <property type="evidence" value="ECO:0007669"/>
    <property type="project" value="TreeGrafter"/>
</dbReference>
<evidence type="ECO:0000256" key="2">
    <source>
        <dbReference type="ARBA" id="ARBA00001966"/>
    </source>
</evidence>
<dbReference type="InterPro" id="IPR006058">
    <property type="entry name" value="2Fe2S_fd_BS"/>
</dbReference>
<dbReference type="EMBL" id="MLQR01000046">
    <property type="protein sequence ID" value="OIJ10889.1"/>
    <property type="molecule type" value="Genomic_DNA"/>
</dbReference>
<dbReference type="InterPro" id="IPR009051">
    <property type="entry name" value="Helical_ferredxn"/>
</dbReference>
<keyword evidence="13" id="KW-0003">3Fe-4S</keyword>
<evidence type="ECO:0000256" key="13">
    <source>
        <dbReference type="ARBA" id="ARBA00023291"/>
    </source>
</evidence>
<evidence type="ECO:0000256" key="8">
    <source>
        <dbReference type="ARBA" id="ARBA00022714"/>
    </source>
</evidence>
<dbReference type="GO" id="GO:0008177">
    <property type="term" value="F:succinate dehydrogenase (quinone) activity"/>
    <property type="evidence" value="ECO:0007669"/>
    <property type="project" value="UniProtKB-EC"/>
</dbReference>
<evidence type="ECO:0000313" key="16">
    <source>
        <dbReference type="EMBL" id="OIJ10889.1"/>
    </source>
</evidence>
<comment type="caution">
    <text evidence="16">The sequence shown here is derived from an EMBL/GenBank/DDBJ whole genome shotgun (WGS) entry which is preliminary data.</text>
</comment>
<evidence type="ECO:0000256" key="6">
    <source>
        <dbReference type="ARBA" id="ARBA00022485"/>
    </source>
</evidence>
<comment type="cofactor">
    <cofactor evidence="14">
        <name>[2Fe-2S] cluster</name>
        <dbReference type="ChEBI" id="CHEBI:190135"/>
    </cofactor>
</comment>
<keyword evidence="8" id="KW-0001">2Fe-2S</keyword>
<comment type="similarity">
    <text evidence="4">Belongs to the succinate dehydrogenase/fumarate reductase iron-sulfur protein family.</text>
</comment>
<dbReference type="InterPro" id="IPR017896">
    <property type="entry name" value="4Fe4S_Fe-S-bd"/>
</dbReference>
<dbReference type="EC" id="1.3.5.1" evidence="5"/>
<dbReference type="InterPro" id="IPR001041">
    <property type="entry name" value="2Fe-2S_ferredoxin-type"/>
</dbReference>
<comment type="pathway">
    <text evidence="3">Carbohydrate metabolism; tricarboxylic acid cycle.</text>
</comment>
<dbReference type="InterPro" id="IPR036010">
    <property type="entry name" value="2Fe-2S_ferredoxin-like_sf"/>
</dbReference>
<organism evidence="16 17">
    <name type="scientific">Anaerobacillus alkalilacustris</name>
    <dbReference type="NCBI Taxonomy" id="393763"/>
    <lineage>
        <taxon>Bacteria</taxon>
        <taxon>Bacillati</taxon>
        <taxon>Bacillota</taxon>
        <taxon>Bacilli</taxon>
        <taxon>Bacillales</taxon>
        <taxon>Bacillaceae</taxon>
        <taxon>Anaerobacillus</taxon>
    </lineage>
</organism>
<evidence type="ECO:0000256" key="3">
    <source>
        <dbReference type="ARBA" id="ARBA00005163"/>
    </source>
</evidence>
<dbReference type="PROSITE" id="PS00198">
    <property type="entry name" value="4FE4S_FER_1"/>
    <property type="match status" value="1"/>
</dbReference>
<dbReference type="PROSITE" id="PS00197">
    <property type="entry name" value="2FE2S_FER_1"/>
    <property type="match status" value="1"/>
</dbReference>
<evidence type="ECO:0000256" key="9">
    <source>
        <dbReference type="ARBA" id="ARBA00022723"/>
    </source>
</evidence>
<dbReference type="Gene3D" id="1.10.1060.10">
    <property type="entry name" value="Alpha-helical ferredoxin"/>
    <property type="match status" value="1"/>
</dbReference>
<dbReference type="GO" id="GO:0051537">
    <property type="term" value="F:2 iron, 2 sulfur cluster binding"/>
    <property type="evidence" value="ECO:0007669"/>
    <property type="project" value="UniProtKB-KW"/>
</dbReference>
<evidence type="ECO:0000259" key="15">
    <source>
        <dbReference type="PROSITE" id="PS51379"/>
    </source>
</evidence>
<accession>A0A1S2LEE8</accession>
<keyword evidence="9" id="KW-0479">Metal-binding</keyword>
<comment type="cofactor">
    <cofactor evidence="2">
        <name>[4Fe-4S] cluster</name>
        <dbReference type="ChEBI" id="CHEBI:49883"/>
    </cofactor>
</comment>
<keyword evidence="10" id="KW-0560">Oxidoreductase</keyword>